<feature type="region of interest" description="Disordered" evidence="1">
    <location>
        <begin position="80"/>
        <end position="109"/>
    </location>
</feature>
<organism evidence="2">
    <name type="scientific">Podospora anserina (strain S / ATCC MYA-4624 / DSM 980 / FGSC 10383)</name>
    <name type="common">Pleurage anserina</name>
    <dbReference type="NCBI Taxonomy" id="515849"/>
    <lineage>
        <taxon>Eukaryota</taxon>
        <taxon>Fungi</taxon>
        <taxon>Dikarya</taxon>
        <taxon>Ascomycota</taxon>
        <taxon>Pezizomycotina</taxon>
        <taxon>Sordariomycetes</taxon>
        <taxon>Sordariomycetidae</taxon>
        <taxon>Sordariales</taxon>
        <taxon>Podosporaceae</taxon>
        <taxon>Podospora</taxon>
        <taxon>Podospora anserina</taxon>
    </lineage>
</organism>
<feature type="compositionally biased region" description="Polar residues" evidence="1">
    <location>
        <begin position="80"/>
        <end position="96"/>
    </location>
</feature>
<name>B2B2V1_PODAN</name>
<reference evidence="2" key="2">
    <citation type="submission" date="2008-07" db="EMBL/GenBank/DDBJ databases">
        <authorList>
            <person name="Genoscope - CEA"/>
        </authorList>
    </citation>
    <scope>NUCLEOTIDE SEQUENCE</scope>
    <source>
        <strain evidence="2">S mat+</strain>
    </source>
</reference>
<dbReference type="VEuPathDB" id="FungiDB:PODANS_6_1996"/>
<reference evidence="4" key="3">
    <citation type="journal article" date="2014" name="Genetics">
        <title>Maintaining two mating types: Structure of the mating type locus and its role in heterokaryosis in Podospora anserina.</title>
        <authorList>
            <person name="Grognet P."/>
            <person name="Bidard F."/>
            <person name="Kuchly C."/>
            <person name="Tong L.C.H."/>
            <person name="Coppin E."/>
            <person name="Benkhali J.A."/>
            <person name="Couloux A."/>
            <person name="Wincker P."/>
            <person name="Debuchy R."/>
            <person name="Silar P."/>
        </authorList>
    </citation>
    <scope>GENOME REANNOTATION</scope>
    <source>
        <strain evidence="4">S / ATCC MYA-4624 / DSM 980 / FGSC 10383</strain>
    </source>
</reference>
<evidence type="ECO:0000313" key="2">
    <source>
        <dbReference type="EMBL" id="CAP71437.1"/>
    </source>
</evidence>
<dbReference type="EMBL" id="FO904941">
    <property type="protein sequence ID" value="CDP30835.1"/>
    <property type="molecule type" value="Genomic_DNA"/>
</dbReference>
<reference evidence="3" key="4">
    <citation type="submission" date="2015-04" db="EMBL/GenBank/DDBJ databases">
        <title>Maintaining two mating types: Structure of the mating type locus and its role in heterokaryosis in Podospora anserina.</title>
        <authorList>
            <person name="Grognet P."/>
            <person name="Bidard F."/>
            <person name="Kuchly C."/>
            <person name="Chan Ho Tong L."/>
            <person name="Coppin E."/>
            <person name="Ait Benkhali J."/>
            <person name="Couloux A."/>
            <person name="Wincker P."/>
            <person name="Debuchy R."/>
            <person name="Silar P."/>
        </authorList>
    </citation>
    <scope>NUCLEOTIDE SEQUENCE</scope>
</reference>
<dbReference type="AlphaFoldDB" id="B2B2V1"/>
<evidence type="ECO:0000256" key="1">
    <source>
        <dbReference type="SAM" id="MobiDB-lite"/>
    </source>
</evidence>
<dbReference type="HOGENOM" id="CLU_1054201_0_0_1"/>
<keyword evidence="4" id="KW-1185">Reference proteome</keyword>
<evidence type="ECO:0000313" key="3">
    <source>
        <dbReference type="EMBL" id="CDP30835.1"/>
    </source>
</evidence>
<dbReference type="EMBL" id="CU638744">
    <property type="protein sequence ID" value="CAP71437.1"/>
    <property type="molecule type" value="Genomic_DNA"/>
</dbReference>
<accession>B2B2V1</accession>
<reference evidence="2 4" key="1">
    <citation type="journal article" date="2008" name="Genome Biol.">
        <title>The genome sequence of the model ascomycete fungus Podospora anserina.</title>
        <authorList>
            <person name="Espagne E."/>
            <person name="Lespinet O."/>
            <person name="Malagnac F."/>
            <person name="Da Silva C."/>
            <person name="Jaillon O."/>
            <person name="Porcel B.M."/>
            <person name="Couloux A."/>
            <person name="Aury J.-M."/>
            <person name="Segurens B."/>
            <person name="Poulain J."/>
            <person name="Anthouard V."/>
            <person name="Grossetete S."/>
            <person name="Khalili H."/>
            <person name="Coppin E."/>
            <person name="Dequard-Chablat M."/>
            <person name="Picard M."/>
            <person name="Contamine V."/>
            <person name="Arnaise S."/>
            <person name="Bourdais A."/>
            <person name="Berteaux-Lecellier V."/>
            <person name="Gautheret D."/>
            <person name="de Vries R.P."/>
            <person name="Battaglia E."/>
            <person name="Coutinho P.M."/>
            <person name="Danchin E.G.J."/>
            <person name="Henrissat B."/>
            <person name="El Khoury R."/>
            <person name="Sainsard-Chanet A."/>
            <person name="Boivin A."/>
            <person name="Pinan-Lucarre B."/>
            <person name="Sellem C.H."/>
            <person name="Debuchy R."/>
            <person name="Wincker P."/>
            <person name="Weissenbach J."/>
            <person name="Silar P."/>
        </authorList>
    </citation>
    <scope>NUCLEOTIDE SEQUENCE [LARGE SCALE GENOMIC DNA]</scope>
    <source>
        <strain evidence="4">S / ATCC MYA-4624 / DSM 980 / FGSC 10383</strain>
        <strain evidence="2">S mat+</strain>
    </source>
</reference>
<protein>
    <submittedName>
        <fullName evidence="2">Podospora anserina S mat+ genomic DNA chromosome 6, supercontig 2</fullName>
    </submittedName>
</protein>
<gene>
    <name evidence="2" type="ORF">PODANS_6_1996</name>
</gene>
<proteinExistence type="predicted"/>
<sequence>MSCRGDIDEARSNTCRGCGRHQILSCGQSWHGAGMLGMAPDTTTGGRVGIAAEPDTSTQVVSAHAMCYGHEFAGNQLQATPVSKPQNVPRSSNKAAGTQHEPIASAPVAGRKNNCPMPCLYHPNITAPTHFHVPSFCMTWCRTSCLADQYIMHPWTDRVISTYACTYTIKTCQWSNLCLLISTVDPYIILLPLLFEFYTSCWNIPAFSSYIPQPLTTDISHLTSEADACCHTSNRYASCAPSVKLDMGAKSNFMTGPALDMQLM</sequence>
<dbReference type="Proteomes" id="UP000001197">
    <property type="component" value="Chromosome 6"/>
</dbReference>
<evidence type="ECO:0000313" key="4">
    <source>
        <dbReference type="Proteomes" id="UP000001197"/>
    </source>
</evidence>
<dbReference type="KEGG" id="pan:PODANSg7340"/>
<dbReference type="GeneID" id="6194450"/>
<dbReference type="RefSeq" id="XP_001910302.1">
    <property type="nucleotide sequence ID" value="XM_001910267.1"/>
</dbReference>